<reference evidence="2" key="2">
    <citation type="submission" date="2015-06" db="UniProtKB">
        <authorList>
            <consortium name="EnsemblMetazoa"/>
        </authorList>
    </citation>
    <scope>IDENTIFICATION</scope>
</reference>
<dbReference type="AlphaFoldDB" id="T1KPL3"/>
<reference evidence="3" key="1">
    <citation type="submission" date="2011-08" db="EMBL/GenBank/DDBJ databases">
        <authorList>
            <person name="Rombauts S."/>
        </authorList>
    </citation>
    <scope>NUCLEOTIDE SEQUENCE</scope>
    <source>
        <strain evidence="3">London</strain>
    </source>
</reference>
<keyword evidence="1" id="KW-0812">Transmembrane</keyword>
<accession>T1KPL3</accession>
<protein>
    <submittedName>
        <fullName evidence="2">Uncharacterized protein</fullName>
    </submittedName>
</protein>
<sequence length="117" mass="13127">MAQSFFPAYQIVLICLLGINIIFWLILLCWRIFCFGTMVNGITRCRQVFGSIGPTNQMHRDVSQASNFALRGSISRNNNDLPPPYEQAIKYPSLISVSGQISGDNNLGTPQFHPHIQ</sequence>
<evidence type="ECO:0000313" key="2">
    <source>
        <dbReference type="EnsemblMetazoa" id="tetur17g00900.1"/>
    </source>
</evidence>
<dbReference type="EMBL" id="CAEY01000333">
    <property type="status" value="NOT_ANNOTATED_CDS"/>
    <property type="molecule type" value="Genomic_DNA"/>
</dbReference>
<feature type="transmembrane region" description="Helical" evidence="1">
    <location>
        <begin position="6"/>
        <end position="30"/>
    </location>
</feature>
<dbReference type="Proteomes" id="UP000015104">
    <property type="component" value="Unassembled WGS sequence"/>
</dbReference>
<organism evidence="2 3">
    <name type="scientific">Tetranychus urticae</name>
    <name type="common">Two-spotted spider mite</name>
    <dbReference type="NCBI Taxonomy" id="32264"/>
    <lineage>
        <taxon>Eukaryota</taxon>
        <taxon>Metazoa</taxon>
        <taxon>Ecdysozoa</taxon>
        <taxon>Arthropoda</taxon>
        <taxon>Chelicerata</taxon>
        <taxon>Arachnida</taxon>
        <taxon>Acari</taxon>
        <taxon>Acariformes</taxon>
        <taxon>Trombidiformes</taxon>
        <taxon>Prostigmata</taxon>
        <taxon>Eleutherengona</taxon>
        <taxon>Raphignathae</taxon>
        <taxon>Tetranychoidea</taxon>
        <taxon>Tetranychidae</taxon>
        <taxon>Tetranychus</taxon>
    </lineage>
</organism>
<evidence type="ECO:0000313" key="3">
    <source>
        <dbReference type="Proteomes" id="UP000015104"/>
    </source>
</evidence>
<dbReference type="HOGENOM" id="CLU_152159_0_0_1"/>
<name>T1KPL3_TETUR</name>
<keyword evidence="1" id="KW-1133">Transmembrane helix</keyword>
<evidence type="ECO:0000256" key="1">
    <source>
        <dbReference type="SAM" id="Phobius"/>
    </source>
</evidence>
<keyword evidence="3" id="KW-1185">Reference proteome</keyword>
<keyword evidence="1" id="KW-0472">Membrane</keyword>
<proteinExistence type="predicted"/>
<dbReference type="EnsemblMetazoa" id="tetur17g00900.1">
    <property type="protein sequence ID" value="tetur17g00900.1"/>
    <property type="gene ID" value="tetur17g00900"/>
</dbReference>